<comment type="similarity">
    <text evidence="2">Belongs to the UbiA prenyltransferase family.</text>
</comment>
<feature type="transmembrane region" description="Helical" evidence="10">
    <location>
        <begin position="93"/>
        <end position="112"/>
    </location>
</feature>
<organism evidence="11 12">
    <name type="scientific">Coccomyxa subellipsoidea (strain C-169)</name>
    <name type="common">Green microalga</name>
    <dbReference type="NCBI Taxonomy" id="574566"/>
    <lineage>
        <taxon>Eukaryota</taxon>
        <taxon>Viridiplantae</taxon>
        <taxon>Chlorophyta</taxon>
        <taxon>core chlorophytes</taxon>
        <taxon>Trebouxiophyceae</taxon>
        <taxon>Trebouxiophyceae incertae sedis</taxon>
        <taxon>Coccomyxaceae</taxon>
        <taxon>Coccomyxa</taxon>
        <taxon>Coccomyxa subellipsoidea</taxon>
    </lineage>
</organism>
<dbReference type="RefSeq" id="XP_005650011.1">
    <property type="nucleotide sequence ID" value="XM_005649954.1"/>
</dbReference>
<dbReference type="FunFam" id="1.10.357.140:FF:000006">
    <property type="entry name" value="Protoheme IX farnesyltransferase, mitochondrial"/>
    <property type="match status" value="1"/>
</dbReference>
<protein>
    <recommendedName>
        <fullName evidence="3">Protoheme IX farnesyltransferase, mitochondrial</fullName>
    </recommendedName>
    <alternativeName>
        <fullName evidence="9">Heme O synthase</fullName>
    </alternativeName>
</protein>
<evidence type="ECO:0000256" key="1">
    <source>
        <dbReference type="ARBA" id="ARBA00004141"/>
    </source>
</evidence>
<dbReference type="AlphaFoldDB" id="I0Z498"/>
<evidence type="ECO:0000256" key="2">
    <source>
        <dbReference type="ARBA" id="ARBA00005985"/>
    </source>
</evidence>
<sequence>MAQLHEKVKSASFLVPQLSKHRLSALVVSTAAAGYIAGSGDEIDWAGLAWTSLGTFACAAAANTLNQVYEVVTDSLMERTKRRPLPLGLLSRRHALAFAGVMGVGGITILAYKANATTAALGAANIGLYAAVYTPLKVVSVANTWVGAVVGAIPPLMGWAAAAGQLDIGAGVLAAALYFWQLPHFLSLAWLCRADYARGGYKMLTLFDATGRRTAACALRNCLYLMPLGAAAACLGVTTGAFAYESAIITGIMATTAASFLQTPSPTAARRLFRASLLHLPLFMAGMALHRIPRDKQALSSQQTVLRLGVPLHHAMGRGAPAEVGASRAPMLGAISVAPFPFLPVPLQLRCPSKVACAEGPSSDNADVEKDR</sequence>
<evidence type="ECO:0000256" key="7">
    <source>
        <dbReference type="ARBA" id="ARBA00023133"/>
    </source>
</evidence>
<evidence type="ECO:0000256" key="6">
    <source>
        <dbReference type="ARBA" id="ARBA00022989"/>
    </source>
</evidence>
<feature type="transmembrane region" description="Helical" evidence="10">
    <location>
        <begin position="118"/>
        <end position="136"/>
    </location>
</feature>
<dbReference type="InterPro" id="IPR006369">
    <property type="entry name" value="Protohaem_IX_farnesylTrfase"/>
</dbReference>
<accession>I0Z498</accession>
<dbReference type="OrthoDB" id="5211at2759"/>
<dbReference type="eggNOG" id="KOG1380">
    <property type="taxonomic scope" value="Eukaryota"/>
</dbReference>
<evidence type="ECO:0000256" key="9">
    <source>
        <dbReference type="ARBA" id="ARBA00030253"/>
    </source>
</evidence>
<dbReference type="NCBIfam" id="TIGR01473">
    <property type="entry name" value="cyoE_ctaB"/>
    <property type="match status" value="1"/>
</dbReference>
<evidence type="ECO:0000313" key="12">
    <source>
        <dbReference type="Proteomes" id="UP000007264"/>
    </source>
</evidence>
<name>I0Z498_COCSC</name>
<dbReference type="STRING" id="574566.I0Z498"/>
<dbReference type="CDD" id="cd13957">
    <property type="entry name" value="PT_UbiA_Cox10"/>
    <property type="match status" value="1"/>
</dbReference>
<dbReference type="Proteomes" id="UP000007264">
    <property type="component" value="Unassembled WGS sequence"/>
</dbReference>
<dbReference type="PANTHER" id="PTHR43448">
    <property type="entry name" value="PROTOHEME IX FARNESYLTRANSFERASE, MITOCHONDRIAL"/>
    <property type="match status" value="1"/>
</dbReference>
<feature type="transmembrane region" description="Helical" evidence="10">
    <location>
        <begin position="143"/>
        <end position="162"/>
    </location>
</feature>
<comment type="subcellular location">
    <subcellularLocation>
        <location evidence="1">Membrane</location>
        <topology evidence="1">Multi-pass membrane protein</topology>
    </subcellularLocation>
</comment>
<dbReference type="PROSITE" id="PS00943">
    <property type="entry name" value="UBIA"/>
    <property type="match status" value="1"/>
</dbReference>
<proteinExistence type="inferred from homology"/>
<keyword evidence="7" id="KW-0350">Heme biosynthesis</keyword>
<evidence type="ECO:0000256" key="10">
    <source>
        <dbReference type="SAM" id="Phobius"/>
    </source>
</evidence>
<keyword evidence="4" id="KW-0808">Transferase</keyword>
<dbReference type="Pfam" id="PF01040">
    <property type="entry name" value="UbiA"/>
    <property type="match status" value="1"/>
</dbReference>
<dbReference type="InterPro" id="IPR000537">
    <property type="entry name" value="UbiA_prenyltransferase"/>
</dbReference>
<dbReference type="GeneID" id="17043469"/>
<evidence type="ECO:0000256" key="3">
    <source>
        <dbReference type="ARBA" id="ARBA00016335"/>
    </source>
</evidence>
<keyword evidence="6 10" id="KW-1133">Transmembrane helix</keyword>
<keyword evidence="12" id="KW-1185">Reference proteome</keyword>
<reference evidence="11 12" key="1">
    <citation type="journal article" date="2012" name="Genome Biol.">
        <title>The genome of the polar eukaryotic microalga coccomyxa subellipsoidea reveals traits of cold adaptation.</title>
        <authorList>
            <person name="Blanc G."/>
            <person name="Agarkova I."/>
            <person name="Grimwood J."/>
            <person name="Kuo A."/>
            <person name="Brueggeman A."/>
            <person name="Dunigan D."/>
            <person name="Gurnon J."/>
            <person name="Ladunga I."/>
            <person name="Lindquist E."/>
            <person name="Lucas S."/>
            <person name="Pangilinan J."/>
            <person name="Proschold T."/>
            <person name="Salamov A."/>
            <person name="Schmutz J."/>
            <person name="Weeks D."/>
            <person name="Yamada T."/>
            <person name="Claverie J.M."/>
            <person name="Grigoriev I."/>
            <person name="Van Etten J."/>
            <person name="Lomsadze A."/>
            <person name="Borodovsky M."/>
        </authorList>
    </citation>
    <scope>NUCLEOTIDE SEQUENCE [LARGE SCALE GENOMIC DNA]</scope>
    <source>
        <strain evidence="11 12">C-169</strain>
    </source>
</reference>
<dbReference type="PANTHER" id="PTHR43448:SF2">
    <property type="entry name" value="PROTOHEME IX FARNESYLTRANSFERASE, MITOCHONDRIAL"/>
    <property type="match status" value="1"/>
</dbReference>
<dbReference type="GO" id="GO:0005739">
    <property type="term" value="C:mitochondrion"/>
    <property type="evidence" value="ECO:0007669"/>
    <property type="project" value="TreeGrafter"/>
</dbReference>
<evidence type="ECO:0000256" key="5">
    <source>
        <dbReference type="ARBA" id="ARBA00022692"/>
    </source>
</evidence>
<dbReference type="EMBL" id="AGSI01000004">
    <property type="protein sequence ID" value="EIE25467.1"/>
    <property type="molecule type" value="Genomic_DNA"/>
</dbReference>
<dbReference type="InterPro" id="IPR030470">
    <property type="entry name" value="UbiA_prenylTrfase_CS"/>
</dbReference>
<evidence type="ECO:0000313" key="11">
    <source>
        <dbReference type="EMBL" id="EIE25467.1"/>
    </source>
</evidence>
<dbReference type="Gene3D" id="1.10.357.140">
    <property type="entry name" value="UbiA prenyltransferase"/>
    <property type="match status" value="1"/>
</dbReference>
<dbReference type="InterPro" id="IPR044878">
    <property type="entry name" value="UbiA_sf"/>
</dbReference>
<dbReference type="GO" id="GO:0006784">
    <property type="term" value="P:heme A biosynthetic process"/>
    <property type="evidence" value="ECO:0007669"/>
    <property type="project" value="TreeGrafter"/>
</dbReference>
<dbReference type="GO" id="GO:0016020">
    <property type="term" value="C:membrane"/>
    <property type="evidence" value="ECO:0007669"/>
    <property type="project" value="UniProtKB-SubCell"/>
</dbReference>
<evidence type="ECO:0000256" key="4">
    <source>
        <dbReference type="ARBA" id="ARBA00022679"/>
    </source>
</evidence>
<keyword evidence="5 10" id="KW-0812">Transmembrane</keyword>
<dbReference type="KEGG" id="csl:COCSUDRAFT_52878"/>
<dbReference type="GO" id="GO:0008495">
    <property type="term" value="F:protoheme IX farnesyltransferase activity"/>
    <property type="evidence" value="ECO:0007669"/>
    <property type="project" value="InterPro"/>
</dbReference>
<keyword evidence="8 10" id="KW-0472">Membrane</keyword>
<feature type="transmembrane region" description="Helical" evidence="10">
    <location>
        <begin position="168"/>
        <end position="192"/>
    </location>
</feature>
<evidence type="ECO:0000256" key="8">
    <source>
        <dbReference type="ARBA" id="ARBA00023136"/>
    </source>
</evidence>
<comment type="caution">
    <text evidence="11">The sequence shown here is derived from an EMBL/GenBank/DDBJ whole genome shotgun (WGS) entry which is preliminary data.</text>
</comment>
<feature type="transmembrane region" description="Helical" evidence="10">
    <location>
        <begin position="222"/>
        <end position="244"/>
    </location>
</feature>
<gene>
    <name evidence="11" type="ORF">COCSUDRAFT_52878</name>
</gene>